<feature type="transmembrane region" description="Helical" evidence="11">
    <location>
        <begin position="59"/>
        <end position="81"/>
    </location>
</feature>
<evidence type="ECO:0000256" key="2">
    <source>
        <dbReference type="ARBA" id="ARBA00022448"/>
    </source>
</evidence>
<dbReference type="EMBL" id="UPXX01000018">
    <property type="protein sequence ID" value="VBB42960.1"/>
    <property type="molecule type" value="Genomic_DNA"/>
</dbReference>
<accession>A0A653A4J4</accession>
<feature type="transmembrane region" description="Helical" evidence="11">
    <location>
        <begin position="155"/>
        <end position="183"/>
    </location>
</feature>
<feature type="transmembrane region" description="Helical" evidence="11">
    <location>
        <begin position="392"/>
        <end position="413"/>
    </location>
</feature>
<keyword evidence="2" id="KW-0813">Transport</keyword>
<evidence type="ECO:0000256" key="6">
    <source>
        <dbReference type="ARBA" id="ARBA00023136"/>
    </source>
</evidence>
<dbReference type="AlphaFoldDB" id="A0A653A4J4"/>
<reference evidence="13" key="1">
    <citation type="submission" date="2018-07" db="EMBL/GenBank/DDBJ databases">
        <authorList>
            <consortium name="Genoscope - CEA"/>
            <person name="William W."/>
        </authorList>
    </citation>
    <scope>NUCLEOTIDE SEQUENCE</scope>
    <source>
        <strain evidence="13">IK1</strain>
    </source>
</reference>
<dbReference type="Gene3D" id="1.10.3080.10">
    <property type="entry name" value="Clc chloride channel"/>
    <property type="match status" value="1"/>
</dbReference>
<keyword evidence="9" id="KW-0407">Ion channel</keyword>
<evidence type="ECO:0000256" key="11">
    <source>
        <dbReference type="SAM" id="Phobius"/>
    </source>
</evidence>
<evidence type="ECO:0000256" key="9">
    <source>
        <dbReference type="ARBA" id="ARBA00023303"/>
    </source>
</evidence>
<evidence type="ECO:0000256" key="7">
    <source>
        <dbReference type="ARBA" id="ARBA00023173"/>
    </source>
</evidence>
<dbReference type="Gene3D" id="3.10.580.10">
    <property type="entry name" value="CBS-domain"/>
    <property type="match status" value="1"/>
</dbReference>
<dbReference type="PANTHER" id="PTHR43427">
    <property type="entry name" value="CHLORIDE CHANNEL PROTEIN CLC-E"/>
    <property type="match status" value="1"/>
</dbReference>
<dbReference type="SUPFAM" id="SSF81340">
    <property type="entry name" value="Clc chloride channel"/>
    <property type="match status" value="1"/>
</dbReference>
<name>A0A653A4J4_UNCDX</name>
<feature type="transmembrane region" description="Helical" evidence="11">
    <location>
        <begin position="364"/>
        <end position="386"/>
    </location>
</feature>
<keyword evidence="5" id="KW-0406">Ion transport</keyword>
<dbReference type="PRINTS" id="PR00762">
    <property type="entry name" value="CLCHANNEL"/>
</dbReference>
<keyword evidence="3 11" id="KW-0812">Transmembrane</keyword>
<dbReference type="SMART" id="SM00116">
    <property type="entry name" value="CBS"/>
    <property type="match status" value="2"/>
</dbReference>
<dbReference type="InterPro" id="IPR014743">
    <property type="entry name" value="Cl-channel_core"/>
</dbReference>
<evidence type="ECO:0000256" key="4">
    <source>
        <dbReference type="ARBA" id="ARBA00022989"/>
    </source>
</evidence>
<dbReference type="PROSITE" id="PS51371">
    <property type="entry name" value="CBS"/>
    <property type="match status" value="2"/>
</dbReference>
<dbReference type="CDD" id="cd00400">
    <property type="entry name" value="Voltage_gated_ClC"/>
    <property type="match status" value="1"/>
</dbReference>
<feature type="domain" description="CBS" evidence="12">
    <location>
        <begin position="513"/>
        <end position="573"/>
    </location>
</feature>
<evidence type="ECO:0000256" key="5">
    <source>
        <dbReference type="ARBA" id="ARBA00023065"/>
    </source>
</evidence>
<feature type="transmembrane region" description="Helical" evidence="11">
    <location>
        <begin position="189"/>
        <end position="210"/>
    </location>
</feature>
<gene>
    <name evidence="13" type="ORF">TRIP_B250077</name>
</gene>
<keyword evidence="10" id="KW-0129">CBS domain</keyword>
<protein>
    <submittedName>
        <fullName evidence="13">Putative signal transduction protein with CBS domain containing protein</fullName>
    </submittedName>
</protein>
<dbReference type="GO" id="GO:0005254">
    <property type="term" value="F:chloride channel activity"/>
    <property type="evidence" value="ECO:0007669"/>
    <property type="project" value="UniProtKB-KW"/>
</dbReference>
<evidence type="ECO:0000256" key="3">
    <source>
        <dbReference type="ARBA" id="ARBA00022692"/>
    </source>
</evidence>
<proteinExistence type="predicted"/>
<dbReference type="InterPro" id="IPR001807">
    <property type="entry name" value="ClC"/>
</dbReference>
<comment type="subcellular location">
    <subcellularLocation>
        <location evidence="1">Membrane</location>
        <topology evidence="1">Multi-pass membrane protein</topology>
    </subcellularLocation>
</comment>
<evidence type="ECO:0000256" key="8">
    <source>
        <dbReference type="ARBA" id="ARBA00023214"/>
    </source>
</evidence>
<dbReference type="InterPro" id="IPR050368">
    <property type="entry name" value="ClC-type_chloride_channel"/>
</dbReference>
<feature type="transmembrane region" description="Helical" evidence="11">
    <location>
        <begin position="303"/>
        <end position="324"/>
    </location>
</feature>
<feature type="transmembrane region" description="Helical" evidence="11">
    <location>
        <begin position="12"/>
        <end position="36"/>
    </location>
</feature>
<dbReference type="InterPro" id="IPR046342">
    <property type="entry name" value="CBS_dom_sf"/>
</dbReference>
<feature type="domain" description="CBS" evidence="12">
    <location>
        <begin position="447"/>
        <end position="506"/>
    </location>
</feature>
<keyword evidence="6 11" id="KW-0472">Membrane</keyword>
<feature type="transmembrane region" description="Helical" evidence="11">
    <location>
        <begin position="265"/>
        <end position="282"/>
    </location>
</feature>
<evidence type="ECO:0000256" key="10">
    <source>
        <dbReference type="PROSITE-ProRule" id="PRU00703"/>
    </source>
</evidence>
<dbReference type="PANTHER" id="PTHR43427:SF6">
    <property type="entry name" value="CHLORIDE CHANNEL PROTEIN CLC-E"/>
    <property type="match status" value="1"/>
</dbReference>
<evidence type="ECO:0000256" key="1">
    <source>
        <dbReference type="ARBA" id="ARBA00004141"/>
    </source>
</evidence>
<evidence type="ECO:0000313" key="13">
    <source>
        <dbReference type="EMBL" id="VBB42960.1"/>
    </source>
</evidence>
<keyword evidence="7" id="KW-0869">Chloride channel</keyword>
<dbReference type="InterPro" id="IPR000644">
    <property type="entry name" value="CBS_dom"/>
</dbReference>
<dbReference type="Pfam" id="PF00571">
    <property type="entry name" value="CBS"/>
    <property type="match status" value="2"/>
</dbReference>
<feature type="transmembrane region" description="Helical" evidence="11">
    <location>
        <begin position="231"/>
        <end position="253"/>
    </location>
</feature>
<evidence type="ECO:0000259" key="12">
    <source>
        <dbReference type="PROSITE" id="PS51371"/>
    </source>
</evidence>
<dbReference type="SUPFAM" id="SSF54631">
    <property type="entry name" value="CBS-domain pair"/>
    <property type="match status" value="1"/>
</dbReference>
<organism evidence="13">
    <name type="scientific">Uncultured Desulfatiglans sp</name>
    <dbReference type="NCBI Taxonomy" id="1748965"/>
    <lineage>
        <taxon>Bacteria</taxon>
        <taxon>Pseudomonadati</taxon>
        <taxon>Thermodesulfobacteriota</taxon>
        <taxon>Desulfobacteria</taxon>
        <taxon>Desulfatiglandales</taxon>
        <taxon>Desulfatiglandaceae</taxon>
        <taxon>Desulfatiglans</taxon>
        <taxon>environmental samples</taxon>
    </lineage>
</organism>
<dbReference type="GO" id="GO:0034707">
    <property type="term" value="C:chloride channel complex"/>
    <property type="evidence" value="ECO:0007669"/>
    <property type="project" value="UniProtKB-KW"/>
</dbReference>
<keyword evidence="8" id="KW-0868">Chloride</keyword>
<feature type="transmembrane region" description="Helical" evidence="11">
    <location>
        <begin position="330"/>
        <end position="352"/>
    </location>
</feature>
<sequence length="580" mass="62519">MDQARKEKLRNITFLGFSVVIGILAASGAILFRTLIELFQNLFWASGTTFLEKLIHSPWWLKLLVPTAVGMFAGPLITFLAPEIKGTGIPEVIFSVAARESTIRHRVTLLKSVITSLLIGGGASVGREGPIAQIGASVGSSMAQLFKLGPEMRRAYLAAGAAAGIAATFNAPMAGTLFAVEIILLDIEIVYLSHIVISAVTGSVLSRLFWGEFPAFNVPVFHPSHPWELPIYLLLGCLAGFAAIGFVRMITFADAAFQRIPIPDWAKPALGGLLLGCLALKLPEVMGVGYDSINATLDGTLGLKMAFILLAAKMAATSLCIGSGMSGGIFAPSLVLGATLGTTVSLALSGFFPGLGLSPSNYALAGMGALVAGSTLAPITAIMTIFEITYNYRVMLPLMAACISSTLIVKYFLGYSAYEMKLLKQGVNIVRGHDVGILRSLRTREFMDRKFESLKDATPIMKVIERFMQSSYPHFVVLNEQDALVGMLSPRDLKSTLDKLEELKDIVVAADLMTTRVISLSAEDNLEKALYLFEDHKVSLLPVTDPGAPRHVLGVLKKDKLLQAYRERVLKDRILSIPAR</sequence>
<keyword evidence="4 11" id="KW-1133">Transmembrane helix</keyword>
<dbReference type="Pfam" id="PF00654">
    <property type="entry name" value="Voltage_CLC"/>
    <property type="match status" value="1"/>
</dbReference>